<keyword evidence="2" id="KW-0479">Metal-binding</keyword>
<keyword evidence="4" id="KW-0862">Zinc</keyword>
<dbReference type="GO" id="GO:0016811">
    <property type="term" value="F:hydrolase activity, acting on carbon-nitrogen (but not peptide) bonds, in linear amides"/>
    <property type="evidence" value="ECO:0007669"/>
    <property type="project" value="TreeGrafter"/>
</dbReference>
<evidence type="ECO:0000256" key="4">
    <source>
        <dbReference type="ARBA" id="ARBA00022833"/>
    </source>
</evidence>
<dbReference type="AlphaFoldDB" id="A0A1Y3XSN6"/>
<proteinExistence type="inferred from homology"/>
<dbReference type="PANTHER" id="PTHR35005">
    <property type="entry name" value="3-DEHYDRO-SCYLLO-INOSOSE HYDROLASE"/>
    <property type="match status" value="1"/>
</dbReference>
<dbReference type="OrthoDB" id="9801445at2"/>
<accession>A0A1Y3XSN6</accession>
<dbReference type="Gene3D" id="3.40.50.10310">
    <property type="entry name" value="Creatininase"/>
    <property type="match status" value="1"/>
</dbReference>
<sequence>MAFILNEHTWTEIAEQVKRAPIALLPLGSTEQHGYHLPLGTDIFLARHLACSVSDRTDAIVLPDLNFGYSWVWRDRIGTVALRQPVLQEVLKDIAHSVERWGIRVLLIINGHEANGATMKYAVREVSDETPIKVMACFYPGLSASLEAHVESTTWGGMFHADEFETSLMLAARPELVHQDRAVSEYPERPVLYGYDNTSIGDLSVSGVYGNPVIADADKGRRMFEEFIERICTLLSTALNEFEEQ</sequence>
<dbReference type="GO" id="GO:0009231">
    <property type="term" value="P:riboflavin biosynthetic process"/>
    <property type="evidence" value="ECO:0007669"/>
    <property type="project" value="TreeGrafter"/>
</dbReference>
<dbReference type="Proteomes" id="UP000195781">
    <property type="component" value="Unassembled WGS sequence"/>
</dbReference>
<dbReference type="GO" id="GO:0046872">
    <property type="term" value="F:metal ion binding"/>
    <property type="evidence" value="ECO:0007669"/>
    <property type="project" value="UniProtKB-KW"/>
</dbReference>
<protein>
    <submittedName>
        <fullName evidence="6">Creatinine amidohydrolase</fullName>
    </submittedName>
</protein>
<dbReference type="RefSeq" id="WP_094335518.1">
    <property type="nucleotide sequence ID" value="NZ_NFIE01000011.1"/>
</dbReference>
<gene>
    <name evidence="6" type="ORF">B5G02_05670</name>
</gene>
<organism evidence="6 7">
    <name type="scientific">[Collinsella] massiliensis</name>
    <dbReference type="NCBI Taxonomy" id="1232426"/>
    <lineage>
        <taxon>Bacteria</taxon>
        <taxon>Bacillati</taxon>
        <taxon>Actinomycetota</taxon>
        <taxon>Coriobacteriia</taxon>
        <taxon>Coriobacteriales</taxon>
        <taxon>Coriobacteriaceae</taxon>
        <taxon>Enorma</taxon>
    </lineage>
</organism>
<comment type="cofactor">
    <cofactor evidence="1">
        <name>Zn(2+)</name>
        <dbReference type="ChEBI" id="CHEBI:29105"/>
    </cofactor>
</comment>
<dbReference type="Pfam" id="PF02633">
    <property type="entry name" value="Creatininase"/>
    <property type="match status" value="1"/>
</dbReference>
<reference evidence="7" key="1">
    <citation type="submission" date="2017-04" db="EMBL/GenBank/DDBJ databases">
        <title>Function of individual gut microbiota members based on whole genome sequencing of pure cultures obtained from chicken caecum.</title>
        <authorList>
            <person name="Medvecky M."/>
            <person name="Cejkova D."/>
            <person name="Polansky O."/>
            <person name="Karasova D."/>
            <person name="Kubasova T."/>
            <person name="Cizek A."/>
            <person name="Rychlik I."/>
        </authorList>
    </citation>
    <scope>NUCLEOTIDE SEQUENCE [LARGE SCALE GENOMIC DNA]</scope>
    <source>
        <strain evidence="7">An5</strain>
    </source>
</reference>
<dbReference type="PANTHER" id="PTHR35005:SF1">
    <property type="entry name" value="2-AMINO-5-FORMYLAMINO-6-RIBOSYLAMINOPYRIMIDIN-4(3H)-ONE 5'-MONOPHOSPHATE DEFORMYLASE"/>
    <property type="match status" value="1"/>
</dbReference>
<keyword evidence="7" id="KW-1185">Reference proteome</keyword>
<evidence type="ECO:0000256" key="5">
    <source>
        <dbReference type="ARBA" id="ARBA00024029"/>
    </source>
</evidence>
<dbReference type="SUPFAM" id="SSF102215">
    <property type="entry name" value="Creatininase"/>
    <property type="match status" value="1"/>
</dbReference>
<evidence type="ECO:0000256" key="1">
    <source>
        <dbReference type="ARBA" id="ARBA00001947"/>
    </source>
</evidence>
<evidence type="ECO:0000313" key="7">
    <source>
        <dbReference type="Proteomes" id="UP000195781"/>
    </source>
</evidence>
<name>A0A1Y3XSN6_9ACTN</name>
<dbReference type="InterPro" id="IPR003785">
    <property type="entry name" value="Creatininase/forma_Hydrolase"/>
</dbReference>
<keyword evidence="3 6" id="KW-0378">Hydrolase</keyword>
<evidence type="ECO:0000256" key="3">
    <source>
        <dbReference type="ARBA" id="ARBA00022801"/>
    </source>
</evidence>
<comment type="caution">
    <text evidence="6">The sequence shown here is derived from an EMBL/GenBank/DDBJ whole genome shotgun (WGS) entry which is preliminary data.</text>
</comment>
<comment type="similarity">
    <text evidence="5">Belongs to the creatininase superfamily.</text>
</comment>
<evidence type="ECO:0000256" key="2">
    <source>
        <dbReference type="ARBA" id="ARBA00022723"/>
    </source>
</evidence>
<evidence type="ECO:0000313" key="6">
    <source>
        <dbReference type="EMBL" id="OUN88544.1"/>
    </source>
</evidence>
<dbReference type="InterPro" id="IPR024087">
    <property type="entry name" value="Creatininase-like_sf"/>
</dbReference>
<dbReference type="EMBL" id="NFIE01000011">
    <property type="protein sequence ID" value="OUN88544.1"/>
    <property type="molecule type" value="Genomic_DNA"/>
</dbReference>